<evidence type="ECO:0000256" key="6">
    <source>
        <dbReference type="ARBA" id="ARBA00022989"/>
    </source>
</evidence>
<evidence type="ECO:0000256" key="8">
    <source>
        <dbReference type="RuleBase" id="RU365088"/>
    </source>
</evidence>
<feature type="transmembrane region" description="Helical" evidence="8">
    <location>
        <begin position="147"/>
        <end position="171"/>
    </location>
</feature>
<dbReference type="CDD" id="cd17320">
    <property type="entry name" value="MFS_MdfA_MDR_like"/>
    <property type="match status" value="1"/>
</dbReference>
<evidence type="ECO:0000256" key="5">
    <source>
        <dbReference type="ARBA" id="ARBA00022692"/>
    </source>
</evidence>
<keyword evidence="7 8" id="KW-0472">Membrane</keyword>
<feature type="transmembrane region" description="Helical" evidence="8">
    <location>
        <begin position="378"/>
        <end position="400"/>
    </location>
</feature>
<protein>
    <recommendedName>
        <fullName evidence="8">Bcr/CflA family efflux transporter</fullName>
    </recommendedName>
</protein>
<feature type="transmembrane region" description="Helical" evidence="8">
    <location>
        <begin position="264"/>
        <end position="284"/>
    </location>
</feature>
<organism evidence="10 11">
    <name type="scientific">Clostridium kluyveri</name>
    <dbReference type="NCBI Taxonomy" id="1534"/>
    <lineage>
        <taxon>Bacteria</taxon>
        <taxon>Bacillati</taxon>
        <taxon>Bacillota</taxon>
        <taxon>Clostridia</taxon>
        <taxon>Eubacteriales</taxon>
        <taxon>Clostridiaceae</taxon>
        <taxon>Clostridium</taxon>
    </lineage>
</organism>
<feature type="transmembrane region" description="Helical" evidence="8">
    <location>
        <begin position="316"/>
        <end position="341"/>
    </location>
</feature>
<evidence type="ECO:0000313" key="10">
    <source>
        <dbReference type="EMBL" id="APM40675.1"/>
    </source>
</evidence>
<dbReference type="InterPro" id="IPR020846">
    <property type="entry name" value="MFS_dom"/>
</dbReference>
<dbReference type="SUPFAM" id="SSF103473">
    <property type="entry name" value="MFS general substrate transporter"/>
    <property type="match status" value="1"/>
</dbReference>
<name>A0A1L5FCD8_CLOKL</name>
<keyword evidence="6 8" id="KW-1133">Transmembrane helix</keyword>
<feature type="domain" description="Major facilitator superfamily (MFS) profile" evidence="9">
    <location>
        <begin position="23"/>
        <end position="407"/>
    </location>
</feature>
<comment type="subcellular location">
    <subcellularLocation>
        <location evidence="1 8">Cell membrane</location>
        <topology evidence="1 8">Multi-pass membrane protein</topology>
    </subcellularLocation>
</comment>
<feature type="transmembrane region" description="Helical" evidence="8">
    <location>
        <begin position="291"/>
        <end position="310"/>
    </location>
</feature>
<dbReference type="AlphaFoldDB" id="A0A1L5FCD8"/>
<dbReference type="PROSITE" id="PS50850">
    <property type="entry name" value="MFS"/>
    <property type="match status" value="1"/>
</dbReference>
<dbReference type="PANTHER" id="PTHR23502">
    <property type="entry name" value="MAJOR FACILITATOR SUPERFAMILY"/>
    <property type="match status" value="1"/>
</dbReference>
<feature type="transmembrane region" description="Helical" evidence="8">
    <location>
        <begin position="56"/>
        <end position="77"/>
    </location>
</feature>
<evidence type="ECO:0000256" key="7">
    <source>
        <dbReference type="ARBA" id="ARBA00023136"/>
    </source>
</evidence>
<dbReference type="PANTHER" id="PTHR23502:SF132">
    <property type="entry name" value="POLYAMINE TRANSPORTER 2-RELATED"/>
    <property type="match status" value="1"/>
</dbReference>
<reference evidence="10 11" key="1">
    <citation type="submission" date="2016-12" db="EMBL/GenBank/DDBJ databases">
        <title>Complete genome sequence of Clostridium kluyveri JZZ isolated from the pit mud of a Chinese flavor liquor-making factory.</title>
        <authorList>
            <person name="Wang Y."/>
        </authorList>
    </citation>
    <scope>NUCLEOTIDE SEQUENCE [LARGE SCALE GENOMIC DNA]</scope>
    <source>
        <strain evidence="10 11">JZZ</strain>
    </source>
</reference>
<evidence type="ECO:0000313" key="11">
    <source>
        <dbReference type="Proteomes" id="UP000184604"/>
    </source>
</evidence>
<evidence type="ECO:0000256" key="1">
    <source>
        <dbReference type="ARBA" id="ARBA00004651"/>
    </source>
</evidence>
<dbReference type="Gene3D" id="1.20.1720.10">
    <property type="entry name" value="Multidrug resistance protein D"/>
    <property type="match status" value="1"/>
</dbReference>
<feature type="transmembrane region" description="Helical" evidence="8">
    <location>
        <begin position="118"/>
        <end position="135"/>
    </location>
</feature>
<dbReference type="EMBL" id="CP018335">
    <property type="protein sequence ID" value="APM40675.1"/>
    <property type="molecule type" value="Genomic_DNA"/>
</dbReference>
<dbReference type="InterPro" id="IPR011701">
    <property type="entry name" value="MFS"/>
</dbReference>
<keyword evidence="5 8" id="KW-0812">Transmembrane</keyword>
<dbReference type="InterPro" id="IPR036259">
    <property type="entry name" value="MFS_trans_sf"/>
</dbReference>
<dbReference type="RefSeq" id="WP_073540247.1">
    <property type="nucleotide sequence ID" value="NZ_CP018335.1"/>
</dbReference>
<dbReference type="GO" id="GO:1990961">
    <property type="term" value="P:xenobiotic detoxification by transmembrane export across the plasma membrane"/>
    <property type="evidence" value="ECO:0007669"/>
    <property type="project" value="InterPro"/>
</dbReference>
<sequence length="422" mass="46107">MSERGYENTNQTNNQKYLGKKGLIAFIALMNMFIPLSTDLYLPALPKMSSYFGSSISVTNLTLTAFFFFYALGILIWGPISDKYGRKPVLIVGSIIYIISSSFCALSSNVYFLIFSRIAQGIGAGGITSVSIAIIKDYFSGKERESILAIVQSLSGIAPMVAPIIGAWILKISTWRGSFWILTIISILNLLLTFLYEETLKDNERYRGTLAKSMKRLLVVGKNKGFLIPAIIFSLSALPFMGYIAISSYIYVDYFGLSEQVYSYFFAANALISIVGPIIYVKYLSTIDKKIFASGCFGLSVLSGILIITVGKLSPVFFLLSFMIISLIGTAIRPFSTNILLEQQNGDTGSASSLINTLFTVFGSVGMLLASIPYKNIVVGLGGLVTLFSATALIGWYGFIKSNVPCIGVKQSNYKLNKDAVN</sequence>
<evidence type="ECO:0000256" key="3">
    <source>
        <dbReference type="ARBA" id="ARBA00022448"/>
    </source>
</evidence>
<proteinExistence type="inferred from homology"/>
<dbReference type="OrthoDB" id="9800416at2"/>
<dbReference type="GO" id="GO:0005886">
    <property type="term" value="C:plasma membrane"/>
    <property type="evidence" value="ECO:0007669"/>
    <property type="project" value="UniProtKB-SubCell"/>
</dbReference>
<dbReference type="Proteomes" id="UP000184604">
    <property type="component" value="Chromosome"/>
</dbReference>
<dbReference type="GO" id="GO:0042910">
    <property type="term" value="F:xenobiotic transmembrane transporter activity"/>
    <property type="evidence" value="ECO:0007669"/>
    <property type="project" value="InterPro"/>
</dbReference>
<dbReference type="Pfam" id="PF07690">
    <property type="entry name" value="MFS_1"/>
    <property type="match status" value="1"/>
</dbReference>
<feature type="transmembrane region" description="Helical" evidence="8">
    <location>
        <begin position="177"/>
        <end position="196"/>
    </location>
</feature>
<keyword evidence="4 8" id="KW-1003">Cell membrane</keyword>
<feature type="transmembrane region" description="Helical" evidence="8">
    <location>
        <begin position="226"/>
        <end position="252"/>
    </location>
</feature>
<gene>
    <name evidence="10" type="ORF">BS101_19055</name>
</gene>
<feature type="transmembrane region" description="Helical" evidence="8">
    <location>
        <begin position="353"/>
        <end position="372"/>
    </location>
</feature>
<accession>A0A1L5FCD8</accession>
<dbReference type="InterPro" id="IPR004812">
    <property type="entry name" value="Efflux_drug-R_Bcr/CmlA"/>
</dbReference>
<evidence type="ECO:0000259" key="9">
    <source>
        <dbReference type="PROSITE" id="PS50850"/>
    </source>
</evidence>
<evidence type="ECO:0000256" key="2">
    <source>
        <dbReference type="ARBA" id="ARBA00006236"/>
    </source>
</evidence>
<evidence type="ECO:0000256" key="4">
    <source>
        <dbReference type="ARBA" id="ARBA00022475"/>
    </source>
</evidence>
<keyword evidence="3 8" id="KW-0813">Transport</keyword>
<feature type="transmembrane region" description="Helical" evidence="8">
    <location>
        <begin position="23"/>
        <end position="44"/>
    </location>
</feature>
<comment type="similarity">
    <text evidence="2 8">Belongs to the major facilitator superfamily. Bcr/CmlA family.</text>
</comment>
<dbReference type="NCBIfam" id="TIGR00710">
    <property type="entry name" value="efflux_Bcr_CflA"/>
    <property type="match status" value="1"/>
</dbReference>
<feature type="transmembrane region" description="Helical" evidence="8">
    <location>
        <begin position="89"/>
        <end position="112"/>
    </location>
</feature>